<protein>
    <submittedName>
        <fullName evidence="2">LysM peptidoglycan-binding domain-containing protein</fullName>
    </submittedName>
</protein>
<sequence>MNRGFFPGGGFGRRPFFRPFAHPFFPGRFLFPTFFFNPFFFPFFRDGQPGDDLFAQHQVKPGDTMTSIGHAYNMPHAILEEANSHLNPNQLKAGDTVNIPRISNMHCHKTYSEGPAQQGAASGKM</sequence>
<name>A0ABW9XKW1_9BACL</name>
<organism evidence="2 3">
    <name type="scientific">Paenibacillus glycinis</name>
    <dbReference type="NCBI Taxonomy" id="2697035"/>
    <lineage>
        <taxon>Bacteria</taxon>
        <taxon>Bacillati</taxon>
        <taxon>Bacillota</taxon>
        <taxon>Bacilli</taxon>
        <taxon>Bacillales</taxon>
        <taxon>Paenibacillaceae</taxon>
        <taxon>Paenibacillus</taxon>
    </lineage>
</organism>
<dbReference type="RefSeq" id="WP_161741686.1">
    <property type="nucleotide sequence ID" value="NZ_JAAAMV010000002.1"/>
</dbReference>
<dbReference type="Pfam" id="PF01476">
    <property type="entry name" value="LysM"/>
    <property type="match status" value="1"/>
</dbReference>
<dbReference type="PROSITE" id="PS51782">
    <property type="entry name" value="LYSM"/>
    <property type="match status" value="1"/>
</dbReference>
<dbReference type="CDD" id="cd00118">
    <property type="entry name" value="LysM"/>
    <property type="match status" value="1"/>
</dbReference>
<evidence type="ECO:0000313" key="3">
    <source>
        <dbReference type="Proteomes" id="UP000665561"/>
    </source>
</evidence>
<dbReference type="SUPFAM" id="SSF54106">
    <property type="entry name" value="LysM domain"/>
    <property type="match status" value="1"/>
</dbReference>
<dbReference type="Gene3D" id="3.10.350.10">
    <property type="entry name" value="LysM domain"/>
    <property type="match status" value="1"/>
</dbReference>
<dbReference type="Proteomes" id="UP000665561">
    <property type="component" value="Unassembled WGS sequence"/>
</dbReference>
<proteinExistence type="predicted"/>
<dbReference type="InterPro" id="IPR018392">
    <property type="entry name" value="LysM"/>
</dbReference>
<gene>
    <name evidence="2" type="ORF">GT019_05220</name>
</gene>
<dbReference type="EMBL" id="JAAAMV010000002">
    <property type="protein sequence ID" value="NBD23263.1"/>
    <property type="molecule type" value="Genomic_DNA"/>
</dbReference>
<evidence type="ECO:0000313" key="2">
    <source>
        <dbReference type="EMBL" id="NBD23263.1"/>
    </source>
</evidence>
<dbReference type="InterPro" id="IPR036779">
    <property type="entry name" value="LysM_dom_sf"/>
</dbReference>
<reference evidence="2 3" key="1">
    <citation type="submission" date="2020-01" db="EMBL/GenBank/DDBJ databases">
        <title>Paenibacillus soybeanensis sp. nov. isolated from the nodules of soybean (Glycine max(L.) Merr).</title>
        <authorList>
            <person name="Wang H."/>
        </authorList>
    </citation>
    <scope>NUCLEOTIDE SEQUENCE [LARGE SCALE GENOMIC DNA]</scope>
    <source>
        <strain evidence="2 3">T1</strain>
    </source>
</reference>
<comment type="caution">
    <text evidence="2">The sequence shown here is derived from an EMBL/GenBank/DDBJ whole genome shotgun (WGS) entry which is preliminary data.</text>
</comment>
<evidence type="ECO:0000259" key="1">
    <source>
        <dbReference type="PROSITE" id="PS51782"/>
    </source>
</evidence>
<accession>A0ABW9XKW1</accession>
<dbReference type="SMART" id="SM00257">
    <property type="entry name" value="LysM"/>
    <property type="match status" value="1"/>
</dbReference>
<keyword evidence="3" id="KW-1185">Reference proteome</keyword>
<feature type="domain" description="LysM" evidence="1">
    <location>
        <begin position="55"/>
        <end position="99"/>
    </location>
</feature>